<dbReference type="InterPro" id="IPR046867">
    <property type="entry name" value="AldOxase/xan_DH_MoCoBD2"/>
</dbReference>
<dbReference type="SMART" id="SM01008">
    <property type="entry name" value="Ald_Xan_dh_C"/>
    <property type="match status" value="1"/>
</dbReference>
<name>A0ABS5EGB6_9PROT</name>
<gene>
    <name evidence="4" type="ORF">GXW78_10345</name>
</gene>
<dbReference type="Pfam" id="PF01315">
    <property type="entry name" value="Ald_Xan_dh_C"/>
    <property type="match status" value="1"/>
</dbReference>
<reference evidence="5" key="1">
    <citation type="journal article" date="2021" name="Syst. Appl. Microbiol.">
        <title>Roseomonas hellenica sp. nov., isolated from roots of wild-growing Alkanna tinctoria.</title>
        <authorList>
            <person name="Rat A."/>
            <person name="Naranjo H.D."/>
            <person name="Lebbe L."/>
            <person name="Cnockaert M."/>
            <person name="Krigas N."/>
            <person name="Grigoriadou K."/>
            <person name="Maloupa E."/>
            <person name="Willems A."/>
        </authorList>
    </citation>
    <scope>NUCLEOTIDE SEQUENCE [LARGE SCALE GENOMIC DNA]</scope>
    <source>
        <strain evidence="5">LMG 31159</strain>
    </source>
</reference>
<dbReference type="SUPFAM" id="SSF54665">
    <property type="entry name" value="CO dehydrogenase molybdoprotein N-domain-like"/>
    <property type="match status" value="1"/>
</dbReference>
<dbReference type="SUPFAM" id="SSF56003">
    <property type="entry name" value="Molybdenum cofactor-binding domain"/>
    <property type="match status" value="1"/>
</dbReference>
<keyword evidence="1" id="KW-0500">Molybdenum</keyword>
<dbReference type="EMBL" id="JAAEDI010000010">
    <property type="protein sequence ID" value="MBR0650062.1"/>
    <property type="molecule type" value="Genomic_DNA"/>
</dbReference>
<proteinExistence type="predicted"/>
<evidence type="ECO:0000313" key="4">
    <source>
        <dbReference type="EMBL" id="MBR0650062.1"/>
    </source>
</evidence>
<dbReference type="Gene3D" id="3.90.1170.50">
    <property type="entry name" value="Aldehyde oxidase/xanthine dehydrogenase, a/b hammerhead"/>
    <property type="match status" value="1"/>
</dbReference>
<feature type="domain" description="Aldehyde oxidase/xanthine dehydrogenase a/b hammerhead" evidence="3">
    <location>
        <begin position="19"/>
        <end position="137"/>
    </location>
</feature>
<dbReference type="Proteomes" id="UP000698752">
    <property type="component" value="Unassembled WGS sequence"/>
</dbReference>
<keyword evidence="2" id="KW-0560">Oxidoreductase</keyword>
<dbReference type="InterPro" id="IPR037165">
    <property type="entry name" value="AldOxase/xan_DH_Mopterin-bd_sf"/>
</dbReference>
<dbReference type="InterPro" id="IPR036856">
    <property type="entry name" value="Ald_Oxase/Xan_DH_a/b_sf"/>
</dbReference>
<evidence type="ECO:0000259" key="3">
    <source>
        <dbReference type="SMART" id="SM01008"/>
    </source>
</evidence>
<keyword evidence="5" id="KW-1185">Reference proteome</keyword>
<protein>
    <submittedName>
        <fullName evidence="4">Xanthine dehydrogenase family protein molybdopterin-binding subunit</fullName>
    </submittedName>
</protein>
<dbReference type="Pfam" id="PF02738">
    <property type="entry name" value="MoCoBD_1"/>
    <property type="match status" value="1"/>
</dbReference>
<dbReference type="InterPro" id="IPR016208">
    <property type="entry name" value="Ald_Oxase/xanthine_DH-like"/>
</dbReference>
<dbReference type="PANTHER" id="PTHR11908:SF132">
    <property type="entry name" value="ALDEHYDE OXIDASE 1-RELATED"/>
    <property type="match status" value="1"/>
</dbReference>
<evidence type="ECO:0000256" key="2">
    <source>
        <dbReference type="ARBA" id="ARBA00023002"/>
    </source>
</evidence>
<organism evidence="4 5">
    <name type="scientific">Neoroseomonas terrae</name>
    <dbReference type="NCBI Taxonomy" id="424799"/>
    <lineage>
        <taxon>Bacteria</taxon>
        <taxon>Pseudomonadati</taxon>
        <taxon>Pseudomonadota</taxon>
        <taxon>Alphaproteobacteria</taxon>
        <taxon>Acetobacterales</taxon>
        <taxon>Acetobacteraceae</taxon>
        <taxon>Neoroseomonas</taxon>
    </lineage>
</organism>
<evidence type="ECO:0000313" key="5">
    <source>
        <dbReference type="Proteomes" id="UP000698752"/>
    </source>
</evidence>
<comment type="caution">
    <text evidence="4">The sequence shown here is derived from an EMBL/GenBank/DDBJ whole genome shotgun (WGS) entry which is preliminary data.</text>
</comment>
<accession>A0ABS5EGB6</accession>
<sequence length="768" mass="80956">MTAERGTSRRRLEDDRFLRGAGNYVDDIAVPGALHGYMARSPHAHARIVSVDTGAAAVMPGVHAIYTVEDLKADGLGPLPCVAKVATVGPMIVPPRPALADGVVRHVGDPVAFVVADNAHLARDAAEAVWVEYHMLDPVADGTAALADGAPLIWPEAAGNLAFHFRKGDEQAVEAALAGAATVVALDLVNNRVAAVPMETRTAIGRHDADTDAFLLQLSGQAVHGIRSQLAEHVFRVPPERIQLVAPDVGGGFGPKNFLFPEYVLLLFAARRLGRPVRWASERMEDFFATVHGRDNRTHARLGLDAEGRFVALHARTVANMGAYLSGGGPGSSTNAPGTAMGGMYAIPSIFMETRGAFTNTVPIDAYRGAGKPEANYIIERLVDLAAHRLGIEPAELRRRNVIRAFPHKTAMGMTVDGGAFGEGIDHALKVADVAGFPARRVESQARGMLRGLGIGCFLETSRGQPGEWAAVRFGPDGIVDLAVGTQSNGQGHETSFPQIAADLLGLPVEAFRLVQADTRVVARGHGHGGARSLHMGGEALVRAIDAVLAKAKPLAAQLLQGAERDLTFADGRFGTADGRGVGLLDVAAAARDAYAPIDAEVDSDLDLVTFPNGCQVAEVEIDPETGLVRLIRYTAVDDYGRLINPMLTIGQVQGGLAQGIGQALLEEVAFDQETAQILTASLMDYGLPRAEDLPALDVICLEVPTASNRLGVKGSGQAGCIGAPQTVMNAVLDALAPVGIEALDMPATPARIWQAIREAQTAISPRR</sequence>
<dbReference type="Pfam" id="PF20256">
    <property type="entry name" value="MoCoBD_2"/>
    <property type="match status" value="1"/>
</dbReference>
<dbReference type="InterPro" id="IPR008274">
    <property type="entry name" value="AldOxase/xan_DH_MoCoBD1"/>
</dbReference>
<evidence type="ECO:0000256" key="1">
    <source>
        <dbReference type="ARBA" id="ARBA00022505"/>
    </source>
</evidence>
<dbReference type="Gene3D" id="3.30.365.10">
    <property type="entry name" value="Aldehyde oxidase/xanthine dehydrogenase, molybdopterin binding domain"/>
    <property type="match status" value="4"/>
</dbReference>
<dbReference type="PANTHER" id="PTHR11908">
    <property type="entry name" value="XANTHINE DEHYDROGENASE"/>
    <property type="match status" value="1"/>
</dbReference>
<dbReference type="RefSeq" id="WP_211868507.1">
    <property type="nucleotide sequence ID" value="NZ_JAAEDI010000010.1"/>
</dbReference>
<dbReference type="InterPro" id="IPR000674">
    <property type="entry name" value="Ald_Oxase/Xan_DH_a/b"/>
</dbReference>